<name>A0A177BBB1_9BILA</name>
<reference evidence="5 6" key="1">
    <citation type="submission" date="2016-04" db="EMBL/GenBank/DDBJ databases">
        <title>The genome of Intoshia linei affirms orthonectids as highly simplified spiralians.</title>
        <authorList>
            <person name="Mikhailov K.V."/>
            <person name="Slusarev G.S."/>
            <person name="Nikitin M.A."/>
            <person name="Logacheva M.D."/>
            <person name="Penin A."/>
            <person name="Aleoshin V."/>
            <person name="Panchin Y.V."/>
        </authorList>
    </citation>
    <scope>NUCLEOTIDE SEQUENCE [LARGE SCALE GENOMIC DNA]</scope>
    <source>
        <strain evidence="5">Intl2013</strain>
        <tissue evidence="5">Whole animal</tissue>
    </source>
</reference>
<dbReference type="SMART" id="SM00028">
    <property type="entry name" value="TPR"/>
    <property type="match status" value="3"/>
</dbReference>
<feature type="compositionally biased region" description="Basic and acidic residues" evidence="4">
    <location>
        <begin position="290"/>
        <end position="300"/>
    </location>
</feature>
<evidence type="ECO:0000256" key="2">
    <source>
        <dbReference type="ARBA" id="ARBA00022803"/>
    </source>
</evidence>
<evidence type="ECO:0000256" key="1">
    <source>
        <dbReference type="ARBA" id="ARBA00022737"/>
    </source>
</evidence>
<feature type="region of interest" description="Disordered" evidence="4">
    <location>
        <begin position="278"/>
        <end position="306"/>
    </location>
</feature>
<evidence type="ECO:0000256" key="3">
    <source>
        <dbReference type="PROSITE-ProRule" id="PRU00339"/>
    </source>
</evidence>
<dbReference type="PANTHER" id="PTHR45831">
    <property type="entry name" value="LD24721P"/>
    <property type="match status" value="1"/>
</dbReference>
<organism evidence="5 6">
    <name type="scientific">Intoshia linei</name>
    <dbReference type="NCBI Taxonomy" id="1819745"/>
    <lineage>
        <taxon>Eukaryota</taxon>
        <taxon>Metazoa</taxon>
        <taxon>Spiralia</taxon>
        <taxon>Lophotrochozoa</taxon>
        <taxon>Mesozoa</taxon>
        <taxon>Orthonectida</taxon>
        <taxon>Rhopaluridae</taxon>
        <taxon>Intoshia</taxon>
    </lineage>
</organism>
<dbReference type="Pfam" id="PF13414">
    <property type="entry name" value="TPR_11"/>
    <property type="match status" value="1"/>
</dbReference>
<proteinExistence type="predicted"/>
<comment type="caution">
    <text evidence="5">The sequence shown here is derived from an EMBL/GenBank/DDBJ whole genome shotgun (WGS) entry which is preliminary data.</text>
</comment>
<dbReference type="InterPro" id="IPR047150">
    <property type="entry name" value="SGT"/>
</dbReference>
<dbReference type="OrthoDB" id="2335338at2759"/>
<dbReference type="GO" id="GO:0006620">
    <property type="term" value="P:post-translational protein targeting to endoplasmic reticulum membrane"/>
    <property type="evidence" value="ECO:0007669"/>
    <property type="project" value="TreeGrafter"/>
</dbReference>
<evidence type="ECO:0000313" key="6">
    <source>
        <dbReference type="Proteomes" id="UP000078046"/>
    </source>
</evidence>
<dbReference type="Proteomes" id="UP000078046">
    <property type="component" value="Unassembled WGS sequence"/>
</dbReference>
<keyword evidence="2 3" id="KW-0802">TPR repeat</keyword>
<dbReference type="PROSITE" id="PS50293">
    <property type="entry name" value="TPR_REGION"/>
    <property type="match status" value="1"/>
</dbReference>
<dbReference type="PROSITE" id="PS50005">
    <property type="entry name" value="TPR"/>
    <property type="match status" value="2"/>
</dbReference>
<dbReference type="Pfam" id="PF00515">
    <property type="entry name" value="TPR_1"/>
    <property type="match status" value="1"/>
</dbReference>
<dbReference type="GO" id="GO:0060090">
    <property type="term" value="F:molecular adaptor activity"/>
    <property type="evidence" value="ECO:0007669"/>
    <property type="project" value="TreeGrafter"/>
</dbReference>
<evidence type="ECO:0000313" key="5">
    <source>
        <dbReference type="EMBL" id="OAF71609.1"/>
    </source>
</evidence>
<sequence length="306" mass="34363">MDKKMLISAIAAFFRREKENFGKENKISQVNGVDSILNLMKSVYANQIDETMDSSILDKLIISSENIPHMTVLNTEADDWKVKGNNLMIEQKLDEALVCYDKAIEINPRNPVFYGNKAAVLNKKKDFLGSIYYCDLAIEIDPQYSKAFSRKGLALVGLNKHEDAVKCYEKAIELDPKNESYKKNLQIAKSKLPQIETQTANPAAAQSPIPGLNFAELMNNPNIMNLASQVMQDPNLQQTMASIMQNSEANSPNNAMNAFTNFISQNPNLVNNLMGSLNINQNQNENPNDETDKEKEKENQSDEDMS</sequence>
<dbReference type="PANTHER" id="PTHR45831:SF2">
    <property type="entry name" value="LD24721P"/>
    <property type="match status" value="1"/>
</dbReference>
<dbReference type="GO" id="GO:0072380">
    <property type="term" value="C:TRC complex"/>
    <property type="evidence" value="ECO:0007669"/>
    <property type="project" value="TreeGrafter"/>
</dbReference>
<accession>A0A177BBB1</accession>
<gene>
    <name evidence="5" type="ORF">A3Q56_00583</name>
</gene>
<keyword evidence="6" id="KW-1185">Reference proteome</keyword>
<dbReference type="EMBL" id="LWCA01000037">
    <property type="protein sequence ID" value="OAF71609.1"/>
    <property type="molecule type" value="Genomic_DNA"/>
</dbReference>
<keyword evidence="1" id="KW-0677">Repeat</keyword>
<dbReference type="GO" id="GO:0016020">
    <property type="term" value="C:membrane"/>
    <property type="evidence" value="ECO:0007669"/>
    <property type="project" value="TreeGrafter"/>
</dbReference>
<dbReference type="AlphaFoldDB" id="A0A177BBB1"/>
<dbReference type="Gene3D" id="1.25.40.10">
    <property type="entry name" value="Tetratricopeptide repeat domain"/>
    <property type="match status" value="1"/>
</dbReference>
<feature type="repeat" description="TPR" evidence="3">
    <location>
        <begin position="77"/>
        <end position="110"/>
    </location>
</feature>
<dbReference type="SUPFAM" id="SSF48452">
    <property type="entry name" value="TPR-like"/>
    <property type="match status" value="1"/>
</dbReference>
<protein>
    <submittedName>
        <fullName evidence="5">Small glutamine-rich tetratricopeptide repeat-containing protein 2</fullName>
    </submittedName>
</protein>
<evidence type="ECO:0000256" key="4">
    <source>
        <dbReference type="SAM" id="MobiDB-lite"/>
    </source>
</evidence>
<dbReference type="InterPro" id="IPR011990">
    <property type="entry name" value="TPR-like_helical_dom_sf"/>
</dbReference>
<dbReference type="InterPro" id="IPR019734">
    <property type="entry name" value="TPR_rpt"/>
</dbReference>
<feature type="repeat" description="TPR" evidence="3">
    <location>
        <begin position="145"/>
        <end position="178"/>
    </location>
</feature>